<feature type="transmembrane region" description="Helical" evidence="6">
    <location>
        <begin position="346"/>
        <end position="368"/>
    </location>
</feature>
<dbReference type="AlphaFoldDB" id="A0A5D4HAJ5"/>
<organism evidence="7 8">
    <name type="scientific">Sphingobacterium phlebotomi</name>
    <dbReference type="NCBI Taxonomy" id="2605433"/>
    <lineage>
        <taxon>Bacteria</taxon>
        <taxon>Pseudomonadati</taxon>
        <taxon>Bacteroidota</taxon>
        <taxon>Sphingobacteriia</taxon>
        <taxon>Sphingobacteriales</taxon>
        <taxon>Sphingobacteriaceae</taxon>
        <taxon>Sphingobacterium</taxon>
    </lineage>
</organism>
<evidence type="ECO:0000256" key="6">
    <source>
        <dbReference type="SAM" id="Phobius"/>
    </source>
</evidence>
<dbReference type="PANTHER" id="PTHR30250">
    <property type="entry name" value="PST FAMILY PREDICTED COLANIC ACID TRANSPORTER"/>
    <property type="match status" value="1"/>
</dbReference>
<evidence type="ECO:0000256" key="3">
    <source>
        <dbReference type="ARBA" id="ARBA00022692"/>
    </source>
</evidence>
<keyword evidence="3 6" id="KW-0812">Transmembrane</keyword>
<evidence type="ECO:0000313" key="8">
    <source>
        <dbReference type="Proteomes" id="UP000322362"/>
    </source>
</evidence>
<dbReference type="GO" id="GO:0005886">
    <property type="term" value="C:plasma membrane"/>
    <property type="evidence" value="ECO:0007669"/>
    <property type="project" value="UniProtKB-SubCell"/>
</dbReference>
<feature type="transmembrane region" description="Helical" evidence="6">
    <location>
        <begin position="15"/>
        <end position="32"/>
    </location>
</feature>
<evidence type="ECO:0000313" key="7">
    <source>
        <dbReference type="EMBL" id="TYR36839.1"/>
    </source>
</evidence>
<feature type="transmembrane region" description="Helical" evidence="6">
    <location>
        <begin position="160"/>
        <end position="181"/>
    </location>
</feature>
<keyword evidence="2" id="KW-1003">Cell membrane</keyword>
<feature type="transmembrane region" description="Helical" evidence="6">
    <location>
        <begin position="405"/>
        <end position="427"/>
    </location>
</feature>
<dbReference type="EMBL" id="VTAV01000003">
    <property type="protein sequence ID" value="TYR36839.1"/>
    <property type="molecule type" value="Genomic_DNA"/>
</dbReference>
<accession>A0A5D4HAJ5</accession>
<proteinExistence type="predicted"/>
<keyword evidence="4 6" id="KW-1133">Transmembrane helix</keyword>
<feature type="transmembrane region" description="Helical" evidence="6">
    <location>
        <begin position="467"/>
        <end position="491"/>
    </location>
</feature>
<dbReference type="Proteomes" id="UP000322362">
    <property type="component" value="Unassembled WGS sequence"/>
</dbReference>
<evidence type="ECO:0000256" key="2">
    <source>
        <dbReference type="ARBA" id="ARBA00022475"/>
    </source>
</evidence>
<dbReference type="InterPro" id="IPR050833">
    <property type="entry name" value="Poly_Biosynth_Transport"/>
</dbReference>
<feature type="transmembrane region" description="Helical" evidence="6">
    <location>
        <begin position="44"/>
        <end position="66"/>
    </location>
</feature>
<comment type="subcellular location">
    <subcellularLocation>
        <location evidence="1">Cell membrane</location>
        <topology evidence="1">Multi-pass membrane protein</topology>
    </subcellularLocation>
</comment>
<feature type="transmembrane region" description="Helical" evidence="6">
    <location>
        <begin position="187"/>
        <end position="208"/>
    </location>
</feature>
<comment type="caution">
    <text evidence="7">The sequence shown here is derived from an EMBL/GenBank/DDBJ whole genome shotgun (WGS) entry which is preliminary data.</text>
</comment>
<name>A0A5D4HAJ5_9SPHI</name>
<evidence type="ECO:0000256" key="5">
    <source>
        <dbReference type="ARBA" id="ARBA00023136"/>
    </source>
</evidence>
<evidence type="ECO:0000256" key="4">
    <source>
        <dbReference type="ARBA" id="ARBA00022989"/>
    </source>
</evidence>
<evidence type="ECO:0000256" key="1">
    <source>
        <dbReference type="ARBA" id="ARBA00004651"/>
    </source>
</evidence>
<dbReference type="RefSeq" id="WP_148918426.1">
    <property type="nucleotide sequence ID" value="NZ_VTAV01000003.1"/>
</dbReference>
<feature type="transmembrane region" description="Helical" evidence="6">
    <location>
        <begin position="126"/>
        <end position="148"/>
    </location>
</feature>
<reference evidence="7 8" key="1">
    <citation type="submission" date="2019-08" db="EMBL/GenBank/DDBJ databases">
        <title>Phlebobacter frassis gen. nov. sp. nov., a new member of family Sphingobacteriaceae isolated from sand fly rearing media.</title>
        <authorList>
            <person name="Kakumanu M.L."/>
            <person name="Marayati B.F."/>
            <person name="Wada-Katsumata A."/>
            <person name="Wasserberg G."/>
            <person name="Schal C."/>
            <person name="Apperson C.S."/>
            <person name="Ponnusamy L."/>
        </authorList>
    </citation>
    <scope>NUCLEOTIDE SEQUENCE [LARGE SCALE GENOMIC DNA]</scope>
    <source>
        <strain evidence="7 8">SSI9</strain>
    </source>
</reference>
<keyword evidence="5 6" id="KW-0472">Membrane</keyword>
<feature type="transmembrane region" description="Helical" evidence="6">
    <location>
        <begin position="439"/>
        <end position="461"/>
    </location>
</feature>
<sequence>MNNSENNKRIAKNSLLLYIRMVIIMAVSLYTSRIILNTLGVIDYGIYNVVGGIVMMATMFTASLGTASQRFLMFEIGKGDIYRVKKVFSTSIQIHIIIAVTVLIICETVGLWFLNNKLNIPSERLIAANFVYQFSISTFVVNIVNVPFNSLIISYERMSAFAYISILEAALKLIVAFLLSITSYDRLTSYGFLLLCVAIILQFCYSFYCRRNFEVGRSIKLNKFSKSTFTSMMEFASYNFIEVGANMLNKQGSSFLLNIFFGPALNTARGLSIQVNSIVDNFANNFTTAINPQITKSYANDNIGYMMELIKKGSKYSFYLFLAISAPILCFTHEILEVWLTIVPDYAVIFIRLIFIDSLIELLTRTFYIGISATGNIKTYQLTLGIFKLFNLPLCYILFKYFSVSPVYILIVSIFFTSIVMFLKLYLLNRVIDFSPVVYIKDVVLPCLIVGMVSILVPLSIVRNLVVSGFFPVLIGSFFIFLFGIGIIYFIGLSKAEKNFISNVIKDKLLKF</sequence>
<feature type="transmembrane region" description="Helical" evidence="6">
    <location>
        <begin position="87"/>
        <end position="114"/>
    </location>
</feature>
<gene>
    <name evidence="7" type="ORF">FXV77_06575</name>
</gene>
<protein>
    <submittedName>
        <fullName evidence="7">Lipopolysaccharide biosynthesis protein</fullName>
    </submittedName>
</protein>
<feature type="transmembrane region" description="Helical" evidence="6">
    <location>
        <begin position="316"/>
        <end position="340"/>
    </location>
</feature>
<dbReference type="PANTHER" id="PTHR30250:SF26">
    <property type="entry name" value="PSMA PROTEIN"/>
    <property type="match status" value="1"/>
</dbReference>
<keyword evidence="8" id="KW-1185">Reference proteome</keyword>
<feature type="transmembrane region" description="Helical" evidence="6">
    <location>
        <begin position="380"/>
        <end position="399"/>
    </location>
</feature>